<feature type="region of interest" description="Disordered" evidence="6">
    <location>
        <begin position="1"/>
        <end position="35"/>
    </location>
</feature>
<dbReference type="RefSeq" id="WP_234751685.1">
    <property type="nucleotide sequence ID" value="NZ_BAAAWN010000001.1"/>
</dbReference>
<keyword evidence="2 7" id="KW-0812">Transmembrane</keyword>
<evidence type="ECO:0000256" key="6">
    <source>
        <dbReference type="SAM" id="MobiDB-lite"/>
    </source>
</evidence>
<evidence type="ECO:0000256" key="1">
    <source>
        <dbReference type="ARBA" id="ARBA00004370"/>
    </source>
</evidence>
<dbReference type="SUPFAM" id="SSF51306">
    <property type="entry name" value="LexA/Signal peptidase"/>
    <property type="match status" value="1"/>
</dbReference>
<name>A0ABV5Y1W3_ARTRM</name>
<keyword evidence="10" id="KW-1185">Reference proteome</keyword>
<dbReference type="SUPFAM" id="SSF47226">
    <property type="entry name" value="Histidine-containing phosphotransfer domain, HPT domain"/>
    <property type="match status" value="1"/>
</dbReference>
<evidence type="ECO:0000256" key="2">
    <source>
        <dbReference type="ARBA" id="ARBA00022692"/>
    </source>
</evidence>
<feature type="domain" description="HPt" evidence="8">
    <location>
        <begin position="252"/>
        <end position="329"/>
    </location>
</feature>
<accession>A0ABV5Y1W3</accession>
<evidence type="ECO:0000256" key="3">
    <source>
        <dbReference type="ARBA" id="ARBA00022989"/>
    </source>
</evidence>
<proteinExistence type="predicted"/>
<evidence type="ECO:0000259" key="8">
    <source>
        <dbReference type="Pfam" id="PF01627"/>
    </source>
</evidence>
<dbReference type="Gene3D" id="1.20.120.160">
    <property type="entry name" value="HPT domain"/>
    <property type="match status" value="1"/>
</dbReference>
<dbReference type="InterPro" id="IPR019533">
    <property type="entry name" value="Peptidase_S26"/>
</dbReference>
<dbReference type="InterPro" id="IPR036286">
    <property type="entry name" value="LexA/Signal_pep-like_sf"/>
</dbReference>
<keyword evidence="9" id="KW-0378">Hydrolase</keyword>
<sequence length="341" mass="37028">MTASLFRDTPPVTRADATTATPATEKPGTRDKHGTGSRIARSFVRLITTTLMVAAVVAFLFLAVGPRVFGYETSTMLTGSMSPLINPGDVVVTVPVAVRDLKVGDIITYHIPVEDQRVETHRIIDLAVNSQGTATVRTKGDANNGADPLTATLAGGHVDRQVFTVPYLGNAIRALRDPVVLKVLMYGAPAALVVMVLVSIWRKKPEHDDAASQALRVDRRAERLLPAFDRRPLKRLARELRSKEAAGNFAATYTRMLPQRVDRISDALSTGNSELAMNAVLSLKTSSSMVGALRMEQHCVRLERALVMTDHTAAVEAGEEIRRHLPQLEKALVATNARRAA</sequence>
<evidence type="ECO:0000313" key="10">
    <source>
        <dbReference type="Proteomes" id="UP001589702"/>
    </source>
</evidence>
<gene>
    <name evidence="9" type="ORF">ACFFP1_15960</name>
</gene>
<dbReference type="EMBL" id="JBHMBC010000025">
    <property type="protein sequence ID" value="MFB9820992.1"/>
    <property type="molecule type" value="Genomic_DNA"/>
</dbReference>
<organism evidence="9 10">
    <name type="scientific">Arthrobacter ramosus</name>
    <dbReference type="NCBI Taxonomy" id="1672"/>
    <lineage>
        <taxon>Bacteria</taxon>
        <taxon>Bacillati</taxon>
        <taxon>Actinomycetota</taxon>
        <taxon>Actinomycetes</taxon>
        <taxon>Micrococcales</taxon>
        <taxon>Micrococcaceae</taxon>
        <taxon>Arthrobacter</taxon>
    </lineage>
</organism>
<dbReference type="Proteomes" id="UP001589702">
    <property type="component" value="Unassembled WGS sequence"/>
</dbReference>
<feature type="transmembrane region" description="Helical" evidence="7">
    <location>
        <begin position="183"/>
        <end position="201"/>
    </location>
</feature>
<keyword evidence="4 7" id="KW-0472">Membrane</keyword>
<reference evidence="9 10" key="1">
    <citation type="submission" date="2024-09" db="EMBL/GenBank/DDBJ databases">
        <authorList>
            <person name="Sun Q."/>
            <person name="Mori K."/>
        </authorList>
    </citation>
    <scope>NUCLEOTIDE SEQUENCE [LARGE SCALE GENOMIC DNA]</scope>
    <source>
        <strain evidence="9 10">JCM 1334</strain>
    </source>
</reference>
<evidence type="ECO:0000256" key="5">
    <source>
        <dbReference type="NCBIfam" id="TIGR02228"/>
    </source>
</evidence>
<feature type="transmembrane region" description="Helical" evidence="7">
    <location>
        <begin position="43"/>
        <end position="64"/>
    </location>
</feature>
<evidence type="ECO:0000256" key="7">
    <source>
        <dbReference type="SAM" id="Phobius"/>
    </source>
</evidence>
<dbReference type="InterPro" id="IPR001733">
    <property type="entry name" value="Peptidase_S26B"/>
</dbReference>
<dbReference type="CDD" id="cd06530">
    <property type="entry name" value="S26_SPase_I"/>
    <property type="match status" value="1"/>
</dbReference>
<dbReference type="InterPro" id="IPR036641">
    <property type="entry name" value="HPT_dom_sf"/>
</dbReference>
<dbReference type="Pfam" id="PF01627">
    <property type="entry name" value="Hpt"/>
    <property type="match status" value="1"/>
</dbReference>
<comment type="subcellular location">
    <subcellularLocation>
        <location evidence="1">Membrane</location>
    </subcellularLocation>
</comment>
<protein>
    <recommendedName>
        <fullName evidence="5">Signal peptidase I</fullName>
        <ecNumber evidence="5">3.4.21.89</ecNumber>
    </recommendedName>
</protein>
<feature type="compositionally biased region" description="Low complexity" evidence="6">
    <location>
        <begin position="9"/>
        <end position="26"/>
    </location>
</feature>
<dbReference type="NCBIfam" id="TIGR02228">
    <property type="entry name" value="sigpep_I_arch"/>
    <property type="match status" value="1"/>
</dbReference>
<dbReference type="GO" id="GO:0009003">
    <property type="term" value="F:signal peptidase activity"/>
    <property type="evidence" value="ECO:0007669"/>
    <property type="project" value="UniProtKB-EC"/>
</dbReference>
<keyword evidence="3 7" id="KW-1133">Transmembrane helix</keyword>
<dbReference type="EC" id="3.4.21.89" evidence="5"/>
<evidence type="ECO:0000256" key="4">
    <source>
        <dbReference type="ARBA" id="ARBA00023136"/>
    </source>
</evidence>
<evidence type="ECO:0000313" key="9">
    <source>
        <dbReference type="EMBL" id="MFB9820992.1"/>
    </source>
</evidence>
<comment type="caution">
    <text evidence="9">The sequence shown here is derived from an EMBL/GenBank/DDBJ whole genome shotgun (WGS) entry which is preliminary data.</text>
</comment>
<dbReference type="InterPro" id="IPR008207">
    <property type="entry name" value="Sig_transdc_His_kin_Hpt_dom"/>
</dbReference>
<dbReference type="PANTHER" id="PTHR10806">
    <property type="entry name" value="SIGNAL PEPTIDASE COMPLEX CATALYTIC SUBUNIT SEC11"/>
    <property type="match status" value="1"/>
</dbReference>
<dbReference type="PANTHER" id="PTHR10806:SF6">
    <property type="entry name" value="SIGNAL PEPTIDASE COMPLEX CATALYTIC SUBUNIT SEC11"/>
    <property type="match status" value="1"/>
</dbReference>